<comment type="similarity">
    <text evidence="1">Belongs to the short-chain dehydrogenases/reductases (SDR) family.</text>
</comment>
<evidence type="ECO:0000313" key="3">
    <source>
        <dbReference type="EMBL" id="KAI2662674.1"/>
    </source>
</evidence>
<evidence type="ECO:0000313" key="4">
    <source>
        <dbReference type="Proteomes" id="UP000830375"/>
    </source>
</evidence>
<dbReference type="Proteomes" id="UP000830375">
    <property type="component" value="Unassembled WGS sequence"/>
</dbReference>
<dbReference type="SUPFAM" id="SSF51735">
    <property type="entry name" value="NAD(P)-binding Rossmann-fold domains"/>
    <property type="match status" value="3"/>
</dbReference>
<dbReference type="PRINTS" id="PR00080">
    <property type="entry name" value="SDRFAMILY"/>
</dbReference>
<comment type="caution">
    <text evidence="3">The sequence shown here is derived from an EMBL/GenBank/DDBJ whole genome shotgun (WGS) entry which is preliminary data.</text>
</comment>
<dbReference type="PRINTS" id="PR00081">
    <property type="entry name" value="GDHRDH"/>
</dbReference>
<keyword evidence="4" id="KW-1185">Reference proteome</keyword>
<dbReference type="InterPro" id="IPR036291">
    <property type="entry name" value="NAD(P)-bd_dom_sf"/>
</dbReference>
<reference evidence="3 4" key="1">
    <citation type="submission" date="2022-01" db="EMBL/GenBank/DDBJ databases">
        <title>A high-quality chromosome-level genome assembly of rohu carp, Labeo rohita.</title>
        <authorList>
            <person name="Arick M.A. II"/>
            <person name="Hsu C.-Y."/>
            <person name="Magbanua Z."/>
            <person name="Pechanova O."/>
            <person name="Grover C."/>
            <person name="Miller E."/>
            <person name="Thrash A."/>
            <person name="Ezzel L."/>
            <person name="Alam S."/>
            <person name="Benzie J."/>
            <person name="Hamilton M."/>
            <person name="Karsi A."/>
            <person name="Lawrence M.L."/>
            <person name="Peterson D.G."/>
        </authorList>
    </citation>
    <scope>NUCLEOTIDE SEQUENCE [LARGE SCALE GENOMIC DNA]</scope>
    <source>
        <strain evidence="4">BAU-BD-2019</strain>
        <tissue evidence="3">Blood</tissue>
    </source>
</reference>
<evidence type="ECO:0000256" key="1">
    <source>
        <dbReference type="ARBA" id="ARBA00006484"/>
    </source>
</evidence>
<dbReference type="Pfam" id="PF00106">
    <property type="entry name" value="adh_short"/>
    <property type="match status" value="3"/>
</dbReference>
<dbReference type="InterPro" id="IPR002347">
    <property type="entry name" value="SDR_fam"/>
</dbReference>
<evidence type="ECO:0000256" key="2">
    <source>
        <dbReference type="ARBA" id="ARBA00023002"/>
    </source>
</evidence>
<gene>
    <name evidence="3" type="ORF">H4Q32_001591</name>
</gene>
<sequence>MQDFTKAVKEFVEEHYTGVTVVLVTGVGLFALRRWLAGGVCRSKARLDGKTVLITGANTGIGKETAVDMAKRGARVILACRDMGRANKAAEEVRKRSGNDNVVVKMLDLNSLRSVRALAKDVQKTEDRLNILINNAGIMMCPHWRTEDGFEMQFGVNHLGHFLLTNLLLDLLKKSAPSRIVNVSSLAHESDTGVTTYALHPGVIRTELGRHFFPSLPLWKRILAIPFVYFLKSPWQGAQTTIYCAVDESLKNTSGLYYSDCALKEAAPQARDDAAARRLWNLSASMRESADLSLTSLQKELERLCHNYTAEEESTRCNNAGLHKGSVGLFALRRWLAGGVCRSKARLDGKTVLITGANTGIGKETAVDMAKRGARVILACRDMGRANKAADEVRKRSGNGNVVVKMLDLASLESVRALAKDVHQTEERLDILINNAEDGFEMQFGVNHLGHFLLTNLLLDLLKKSTPSRIVNVSSLAHETGTGVTTYALHPGVIRTELGRHIFPSLPLWKRILFMPFFLLFKTPWQGAQTTIYCAVDESLKNASGLYYSDCALKEAAPQGRDDAAARRLWDLIEIMQDYTKSVKEFVEEHPAGVTAVLLTGVGLFALRRWRAGGLCRSKARLDGKTVLITGANTGIGKETAVDMAKRGARVILACRDMGRANKAAEEVRKRSGNGNVVVKMLDLTSLRSVRALAKDVHQTEDRLDILINNAGIMMCPQWKTEDGFEMQLGVNHLGHFLLTNLLLELLKKSAPSRIVNVSSLAHETGKIHFDDINLEKNYDTLVSYRQSKLANVLFTRELATRLKGTGVTTYALHPGLIHTELGRHFFPSLPLWKRILFMPLYFVVKTPWQGAQTTIYCAVDESLKNTSGLYYSDCALKEAAPQARDDAAARRLWDLSASMVGLA</sequence>
<name>A0ABQ8MIH1_LABRO</name>
<keyword evidence="2" id="KW-0560">Oxidoreductase</keyword>
<dbReference type="EMBL" id="JACTAM010000007">
    <property type="protein sequence ID" value="KAI2662674.1"/>
    <property type="molecule type" value="Genomic_DNA"/>
</dbReference>
<dbReference type="NCBIfam" id="NF004846">
    <property type="entry name" value="PRK06197.1"/>
    <property type="match status" value="1"/>
</dbReference>
<organism evidence="3 4">
    <name type="scientific">Labeo rohita</name>
    <name type="common">Indian major carp</name>
    <name type="synonym">Cyprinus rohita</name>
    <dbReference type="NCBI Taxonomy" id="84645"/>
    <lineage>
        <taxon>Eukaryota</taxon>
        <taxon>Metazoa</taxon>
        <taxon>Chordata</taxon>
        <taxon>Craniata</taxon>
        <taxon>Vertebrata</taxon>
        <taxon>Euteleostomi</taxon>
        <taxon>Actinopterygii</taxon>
        <taxon>Neopterygii</taxon>
        <taxon>Teleostei</taxon>
        <taxon>Ostariophysi</taxon>
        <taxon>Cypriniformes</taxon>
        <taxon>Cyprinidae</taxon>
        <taxon>Labeoninae</taxon>
        <taxon>Labeonini</taxon>
        <taxon>Labeo</taxon>
    </lineage>
</organism>
<accession>A0ABQ8MIH1</accession>
<dbReference type="Gene3D" id="3.40.50.720">
    <property type="entry name" value="NAD(P)-binding Rossmann-like Domain"/>
    <property type="match status" value="3"/>
</dbReference>
<protein>
    <submittedName>
        <fullName evidence="3">Retinol dehydrogenase 11</fullName>
    </submittedName>
</protein>
<proteinExistence type="inferred from homology"/>
<dbReference type="PANTHER" id="PTHR43157:SF26">
    <property type="entry name" value="RETINOL DEHYDROGENASE-LIKE"/>
    <property type="match status" value="1"/>
</dbReference>
<dbReference type="PANTHER" id="PTHR43157">
    <property type="entry name" value="PHOSPHATIDYLINOSITOL-GLYCAN BIOSYNTHESIS CLASS F PROTEIN-RELATED"/>
    <property type="match status" value="1"/>
</dbReference>